<dbReference type="InterPro" id="IPR003594">
    <property type="entry name" value="HATPase_dom"/>
</dbReference>
<dbReference type="eggNOG" id="COG3852">
    <property type="taxonomic scope" value="Bacteria"/>
</dbReference>
<dbReference type="SMART" id="SM00091">
    <property type="entry name" value="PAS"/>
    <property type="match status" value="1"/>
</dbReference>
<dbReference type="SUPFAM" id="SSF55785">
    <property type="entry name" value="PYP-like sensor domain (PAS domain)"/>
    <property type="match status" value="1"/>
</dbReference>
<keyword evidence="6" id="KW-0418">Kinase</keyword>
<dbReference type="SMART" id="SM00387">
    <property type="entry name" value="HATPase_c"/>
    <property type="match status" value="1"/>
</dbReference>
<keyword evidence="5" id="KW-0547">Nucleotide-binding</keyword>
<keyword evidence="7" id="KW-0067">ATP-binding</keyword>
<evidence type="ECO:0000259" key="9">
    <source>
        <dbReference type="PROSITE" id="PS50109"/>
    </source>
</evidence>
<keyword evidence="4" id="KW-0808">Transferase</keyword>
<dbReference type="Pfam" id="PF02518">
    <property type="entry name" value="HATPase_c"/>
    <property type="match status" value="1"/>
</dbReference>
<feature type="domain" description="PAS" evidence="10">
    <location>
        <begin position="86"/>
        <end position="156"/>
    </location>
</feature>
<evidence type="ECO:0000256" key="4">
    <source>
        <dbReference type="ARBA" id="ARBA00022679"/>
    </source>
</evidence>
<dbReference type="InterPro" id="IPR005467">
    <property type="entry name" value="His_kinase_dom"/>
</dbReference>
<dbReference type="STRING" id="768710.DesyoDRAFT_3523"/>
<gene>
    <name evidence="11" type="ORF">DesyoDRAFT_3523</name>
</gene>
<dbReference type="AlphaFoldDB" id="H5XWM2"/>
<dbReference type="InterPro" id="IPR003661">
    <property type="entry name" value="HisK_dim/P_dom"/>
</dbReference>
<evidence type="ECO:0000256" key="6">
    <source>
        <dbReference type="ARBA" id="ARBA00022777"/>
    </source>
</evidence>
<dbReference type="EMBL" id="CM001441">
    <property type="protein sequence ID" value="EHQ90530.1"/>
    <property type="molecule type" value="Genomic_DNA"/>
</dbReference>
<feature type="domain" description="Histidine kinase" evidence="9">
    <location>
        <begin position="216"/>
        <end position="421"/>
    </location>
</feature>
<dbReference type="RefSeq" id="WP_007784971.1">
    <property type="nucleotide sequence ID" value="NZ_CM001441.1"/>
</dbReference>
<dbReference type="InterPro" id="IPR035965">
    <property type="entry name" value="PAS-like_dom_sf"/>
</dbReference>
<dbReference type="CDD" id="cd00075">
    <property type="entry name" value="HATPase"/>
    <property type="match status" value="1"/>
</dbReference>
<evidence type="ECO:0000313" key="12">
    <source>
        <dbReference type="Proteomes" id="UP000005104"/>
    </source>
</evidence>
<keyword evidence="12" id="KW-1185">Reference proteome</keyword>
<dbReference type="PANTHER" id="PTHR43065:SF10">
    <property type="entry name" value="PEROXIDE STRESS-ACTIVATED HISTIDINE KINASE MAK3"/>
    <property type="match status" value="1"/>
</dbReference>
<dbReference type="NCBIfam" id="TIGR00229">
    <property type="entry name" value="sensory_box"/>
    <property type="match status" value="1"/>
</dbReference>
<accession>H5XWM2</accession>
<dbReference type="CDD" id="cd00130">
    <property type="entry name" value="PAS"/>
    <property type="match status" value="1"/>
</dbReference>
<protein>
    <recommendedName>
        <fullName evidence="2">histidine kinase</fullName>
        <ecNumber evidence="2">2.7.13.3</ecNumber>
    </recommendedName>
</protein>
<evidence type="ECO:0000256" key="2">
    <source>
        <dbReference type="ARBA" id="ARBA00012438"/>
    </source>
</evidence>
<sequence length="424" mass="47621">MIIVGEECKGNVLENTMSDGWKNEIPFSTCCLSKPRLALIQVNKSSDVNRRSFLRKTTTCQEDCRAYPNAINQGCIMFEGARRRNTLQKYRLLFENSPDIFLLIDLQGNILEGNKAALEAYGYTRAELNTMRVHDLRAADCRHLIRRQMHEAYHKGITFETDHLRKNGERFPVEVRAFRFETLLLSFVQDISRRRQGEREALKNESIKVIGKVAAGLAHEIRNSITGVHGFLQLAADGMITPERFLKNAGFMLKELNSADFVISELILVDPNRSLNLEIKNLNQILLAMSPALQTLARSQGKTLDIQLEELPEICLDEFEIQKLIKNLVNNALEALDKGGKVTIETCRWINSLSLIIRDNGSGIQSDIINQLGTPFLTTKDTGIGLGLAICNSIVIRHNASLTIESGHWGTNVCVTFNIQPATV</sequence>
<dbReference type="EC" id="2.7.13.3" evidence="2"/>
<reference evidence="11 12" key="1">
    <citation type="submission" date="2011-11" db="EMBL/GenBank/DDBJ databases">
        <title>The Noncontiguous Finished genome of Desulfosporosinus youngiae DSM 17734.</title>
        <authorList>
            <consortium name="US DOE Joint Genome Institute (JGI-PGF)"/>
            <person name="Lucas S."/>
            <person name="Han J."/>
            <person name="Lapidus A."/>
            <person name="Cheng J.-F."/>
            <person name="Goodwin L."/>
            <person name="Pitluck S."/>
            <person name="Peters L."/>
            <person name="Ovchinnikova G."/>
            <person name="Lu M."/>
            <person name="Land M.L."/>
            <person name="Hauser L."/>
            <person name="Pester M."/>
            <person name="Spring S."/>
            <person name="Ollivier B."/>
            <person name="Rattei T."/>
            <person name="Klenk H.-P."/>
            <person name="Wagner M."/>
            <person name="Loy A."/>
            <person name="Woyke T.J."/>
        </authorList>
    </citation>
    <scope>NUCLEOTIDE SEQUENCE [LARGE SCALE GENOMIC DNA]</scope>
    <source>
        <strain evidence="11 12">DSM 17734</strain>
    </source>
</reference>
<dbReference type="GO" id="GO:0000155">
    <property type="term" value="F:phosphorelay sensor kinase activity"/>
    <property type="evidence" value="ECO:0007669"/>
    <property type="project" value="InterPro"/>
</dbReference>
<evidence type="ECO:0000256" key="1">
    <source>
        <dbReference type="ARBA" id="ARBA00000085"/>
    </source>
</evidence>
<dbReference type="InterPro" id="IPR004358">
    <property type="entry name" value="Sig_transdc_His_kin-like_C"/>
</dbReference>
<dbReference type="InterPro" id="IPR036097">
    <property type="entry name" value="HisK_dim/P_sf"/>
</dbReference>
<organism evidence="11 12">
    <name type="scientific">Desulfosporosinus youngiae DSM 17734</name>
    <dbReference type="NCBI Taxonomy" id="768710"/>
    <lineage>
        <taxon>Bacteria</taxon>
        <taxon>Bacillati</taxon>
        <taxon>Bacillota</taxon>
        <taxon>Clostridia</taxon>
        <taxon>Eubacteriales</taxon>
        <taxon>Desulfitobacteriaceae</taxon>
        <taxon>Desulfosporosinus</taxon>
    </lineage>
</organism>
<name>H5XWM2_9FIRM</name>
<dbReference type="PRINTS" id="PR00344">
    <property type="entry name" value="BCTRLSENSOR"/>
</dbReference>
<dbReference type="PANTHER" id="PTHR43065">
    <property type="entry name" value="SENSOR HISTIDINE KINASE"/>
    <property type="match status" value="1"/>
</dbReference>
<evidence type="ECO:0000313" key="11">
    <source>
        <dbReference type="EMBL" id="EHQ90530.1"/>
    </source>
</evidence>
<evidence type="ECO:0000256" key="5">
    <source>
        <dbReference type="ARBA" id="ARBA00022741"/>
    </source>
</evidence>
<dbReference type="SUPFAM" id="SSF47384">
    <property type="entry name" value="Homodimeric domain of signal transducing histidine kinase"/>
    <property type="match status" value="1"/>
</dbReference>
<dbReference type="GO" id="GO:0005524">
    <property type="term" value="F:ATP binding"/>
    <property type="evidence" value="ECO:0007669"/>
    <property type="project" value="UniProtKB-KW"/>
</dbReference>
<dbReference type="Gene3D" id="3.30.565.10">
    <property type="entry name" value="Histidine kinase-like ATPase, C-terminal domain"/>
    <property type="match status" value="1"/>
</dbReference>
<evidence type="ECO:0000256" key="7">
    <source>
        <dbReference type="ARBA" id="ARBA00022840"/>
    </source>
</evidence>
<evidence type="ECO:0000256" key="3">
    <source>
        <dbReference type="ARBA" id="ARBA00022553"/>
    </source>
</evidence>
<dbReference type="PROSITE" id="PS50109">
    <property type="entry name" value="HIS_KIN"/>
    <property type="match status" value="1"/>
</dbReference>
<dbReference type="InterPro" id="IPR000014">
    <property type="entry name" value="PAS"/>
</dbReference>
<evidence type="ECO:0000259" key="10">
    <source>
        <dbReference type="PROSITE" id="PS50112"/>
    </source>
</evidence>
<dbReference type="HOGENOM" id="CLU_000445_114_39_9"/>
<dbReference type="PROSITE" id="PS50112">
    <property type="entry name" value="PAS"/>
    <property type="match status" value="1"/>
</dbReference>
<dbReference type="Pfam" id="PF13426">
    <property type="entry name" value="PAS_9"/>
    <property type="match status" value="1"/>
</dbReference>
<dbReference type="Gene3D" id="3.30.450.20">
    <property type="entry name" value="PAS domain"/>
    <property type="match status" value="1"/>
</dbReference>
<evidence type="ECO:0000256" key="8">
    <source>
        <dbReference type="ARBA" id="ARBA00023012"/>
    </source>
</evidence>
<dbReference type="Gene3D" id="1.10.287.130">
    <property type="match status" value="1"/>
</dbReference>
<dbReference type="Proteomes" id="UP000005104">
    <property type="component" value="Chromosome"/>
</dbReference>
<proteinExistence type="predicted"/>
<dbReference type="InterPro" id="IPR036890">
    <property type="entry name" value="HATPase_C_sf"/>
</dbReference>
<dbReference type="SUPFAM" id="SSF55874">
    <property type="entry name" value="ATPase domain of HSP90 chaperone/DNA topoisomerase II/histidine kinase"/>
    <property type="match status" value="1"/>
</dbReference>
<comment type="catalytic activity">
    <reaction evidence="1">
        <text>ATP + protein L-histidine = ADP + protein N-phospho-L-histidine.</text>
        <dbReference type="EC" id="2.7.13.3"/>
    </reaction>
</comment>
<keyword evidence="8" id="KW-0902">Two-component regulatory system</keyword>
<keyword evidence="3" id="KW-0597">Phosphoprotein</keyword>
<dbReference type="CDD" id="cd00082">
    <property type="entry name" value="HisKA"/>
    <property type="match status" value="1"/>
</dbReference>